<dbReference type="InterPro" id="IPR000594">
    <property type="entry name" value="ThiF_NAD_FAD-bd"/>
</dbReference>
<protein>
    <recommendedName>
        <fullName evidence="8">Rhodanese domain-containing protein</fullName>
    </recommendedName>
</protein>
<evidence type="ECO:0000256" key="5">
    <source>
        <dbReference type="ARBA" id="ARBA00022741"/>
    </source>
</evidence>
<dbReference type="GO" id="GO:0042292">
    <property type="term" value="F:URM1 activating enzyme activity"/>
    <property type="evidence" value="ECO:0007669"/>
    <property type="project" value="TreeGrafter"/>
</dbReference>
<dbReference type="Gene3D" id="3.40.250.10">
    <property type="entry name" value="Rhodanese-like domain"/>
    <property type="match status" value="1"/>
</dbReference>
<reference evidence="9" key="1">
    <citation type="journal article" date="2020" name="Nat. Commun.">
        <title>Large-scale genome sequencing of mycorrhizal fungi provides insights into the early evolution of symbiotic traits.</title>
        <authorList>
            <person name="Miyauchi S."/>
            <person name="Kiss E."/>
            <person name="Kuo A."/>
            <person name="Drula E."/>
            <person name="Kohler A."/>
            <person name="Sanchez-Garcia M."/>
            <person name="Morin E."/>
            <person name="Andreopoulos B."/>
            <person name="Barry K.W."/>
            <person name="Bonito G."/>
            <person name="Buee M."/>
            <person name="Carver A."/>
            <person name="Chen C."/>
            <person name="Cichocki N."/>
            <person name="Clum A."/>
            <person name="Culley D."/>
            <person name="Crous P.W."/>
            <person name="Fauchery L."/>
            <person name="Girlanda M."/>
            <person name="Hayes R.D."/>
            <person name="Keri Z."/>
            <person name="LaButti K."/>
            <person name="Lipzen A."/>
            <person name="Lombard V."/>
            <person name="Magnuson J."/>
            <person name="Maillard F."/>
            <person name="Murat C."/>
            <person name="Nolan M."/>
            <person name="Ohm R.A."/>
            <person name="Pangilinan J."/>
            <person name="Pereira M.F."/>
            <person name="Perotto S."/>
            <person name="Peter M."/>
            <person name="Pfister S."/>
            <person name="Riley R."/>
            <person name="Sitrit Y."/>
            <person name="Stielow J.B."/>
            <person name="Szollosi G."/>
            <person name="Zifcakova L."/>
            <person name="Stursova M."/>
            <person name="Spatafora J.W."/>
            <person name="Tedersoo L."/>
            <person name="Vaario L.M."/>
            <person name="Yamada A."/>
            <person name="Yan M."/>
            <person name="Wang P."/>
            <person name="Xu J."/>
            <person name="Bruns T."/>
            <person name="Baldrian P."/>
            <person name="Vilgalys R."/>
            <person name="Dunand C."/>
            <person name="Henrissat B."/>
            <person name="Grigoriev I.V."/>
            <person name="Hibbett D."/>
            <person name="Nagy L.G."/>
            <person name="Martin F.M."/>
        </authorList>
    </citation>
    <scope>NUCLEOTIDE SEQUENCE</scope>
    <source>
        <strain evidence="9">UP504</strain>
    </source>
</reference>
<dbReference type="PANTHER" id="PTHR10953">
    <property type="entry name" value="UBIQUITIN-ACTIVATING ENZYME E1"/>
    <property type="match status" value="1"/>
</dbReference>
<evidence type="ECO:0000313" key="9">
    <source>
        <dbReference type="EMBL" id="KAF9516926.1"/>
    </source>
</evidence>
<accession>A0A9P6B3C9</accession>
<dbReference type="EMBL" id="MU128935">
    <property type="protein sequence ID" value="KAF9516926.1"/>
    <property type="molecule type" value="Genomic_DNA"/>
</dbReference>
<dbReference type="FunFam" id="3.40.50.720:FF:000033">
    <property type="entry name" value="Adenylyltransferase and sulfurtransferase MOCS3"/>
    <property type="match status" value="1"/>
</dbReference>
<keyword evidence="2" id="KW-0808">Transferase</keyword>
<dbReference type="InterPro" id="IPR045886">
    <property type="entry name" value="ThiF/MoeB/HesA"/>
</dbReference>
<sequence>MILDGFGLPAQLKLKEASVLVVGAGGLGCPALQYLATAGIGTLGIVDHDTVELSNLQRQILHTDRRIGYSKTLSAEVAISELNPGVKVNTYAVAIDSSNAISIIQSYSVVLDCTDNPASRYLLSDVTCALRIPLVSGAAMRYDGQLCSLNMGEASPCYRCLFPKPPSADSVSTCEDVGVLGVVTGVIGTLQAMEAIKIITGMNSVDPTLLIFSAQSTPMFRTVKLRHKRKLCVTCGSVIEETNYDVFCGQGSHKPFHLDRGDRMTPVALSTRLSETRGLATVIDVRPSLEFGICHLPGSIMGEHAPELVKKHQEIYVVCRTGSDSQKAVLELLNAARTAQRANMVVKDIVGGLVGWHLEVDKSFPVY</sequence>
<organism evidence="9 10">
    <name type="scientific">Hydnum rufescens UP504</name>
    <dbReference type="NCBI Taxonomy" id="1448309"/>
    <lineage>
        <taxon>Eukaryota</taxon>
        <taxon>Fungi</taxon>
        <taxon>Dikarya</taxon>
        <taxon>Basidiomycota</taxon>
        <taxon>Agaricomycotina</taxon>
        <taxon>Agaricomycetes</taxon>
        <taxon>Cantharellales</taxon>
        <taxon>Hydnaceae</taxon>
        <taxon>Hydnum</taxon>
    </lineage>
</organism>
<keyword evidence="7" id="KW-0067">ATP-binding</keyword>
<dbReference type="Pfam" id="PF00581">
    <property type="entry name" value="Rhodanese"/>
    <property type="match status" value="1"/>
</dbReference>
<keyword evidence="4" id="KW-0548">Nucleotidyltransferase</keyword>
<dbReference type="PROSITE" id="PS50206">
    <property type="entry name" value="RHODANESE_3"/>
    <property type="match status" value="1"/>
</dbReference>
<comment type="caution">
    <text evidence="9">The sequence shown here is derived from an EMBL/GenBank/DDBJ whole genome shotgun (WGS) entry which is preliminary data.</text>
</comment>
<dbReference type="SMART" id="SM00450">
    <property type="entry name" value="RHOD"/>
    <property type="match status" value="1"/>
</dbReference>
<keyword evidence="10" id="KW-1185">Reference proteome</keyword>
<keyword evidence="5" id="KW-0547">Nucleotide-binding</keyword>
<evidence type="ECO:0000313" key="10">
    <source>
        <dbReference type="Proteomes" id="UP000886523"/>
    </source>
</evidence>
<dbReference type="PANTHER" id="PTHR10953:SF102">
    <property type="entry name" value="ADENYLYLTRANSFERASE AND SULFURTRANSFERASE MOCS3"/>
    <property type="match status" value="1"/>
</dbReference>
<dbReference type="SUPFAM" id="SSF69572">
    <property type="entry name" value="Activating enzymes of the ubiquitin-like proteins"/>
    <property type="match status" value="1"/>
</dbReference>
<evidence type="ECO:0000256" key="2">
    <source>
        <dbReference type="ARBA" id="ARBA00022679"/>
    </source>
</evidence>
<proteinExistence type="predicted"/>
<name>A0A9P6B3C9_9AGAM</name>
<evidence type="ECO:0000256" key="3">
    <source>
        <dbReference type="ARBA" id="ARBA00022694"/>
    </source>
</evidence>
<keyword evidence="3" id="KW-0819">tRNA processing</keyword>
<dbReference type="InterPro" id="IPR001763">
    <property type="entry name" value="Rhodanese-like_dom"/>
</dbReference>
<evidence type="ECO:0000256" key="7">
    <source>
        <dbReference type="ARBA" id="ARBA00022840"/>
    </source>
</evidence>
<evidence type="ECO:0000256" key="4">
    <source>
        <dbReference type="ARBA" id="ARBA00022695"/>
    </source>
</evidence>
<comment type="subcellular location">
    <subcellularLocation>
        <location evidence="1">Cytoplasm</location>
        <location evidence="1">Cytosol</location>
    </subcellularLocation>
</comment>
<gene>
    <name evidence="9" type="ORF">BS47DRAFT_1436751</name>
</gene>
<dbReference type="InterPro" id="IPR035985">
    <property type="entry name" value="Ubiquitin-activating_enz"/>
</dbReference>
<dbReference type="Pfam" id="PF00899">
    <property type="entry name" value="ThiF"/>
    <property type="match status" value="1"/>
</dbReference>
<feature type="domain" description="Rhodanese" evidence="8">
    <location>
        <begin position="280"/>
        <end position="365"/>
    </location>
</feature>
<dbReference type="GO" id="GO:0005829">
    <property type="term" value="C:cytosol"/>
    <property type="evidence" value="ECO:0007669"/>
    <property type="project" value="UniProtKB-SubCell"/>
</dbReference>
<dbReference type="GO" id="GO:0004792">
    <property type="term" value="F:thiosulfate-cyanide sulfurtransferase activity"/>
    <property type="evidence" value="ECO:0007669"/>
    <property type="project" value="TreeGrafter"/>
</dbReference>
<dbReference type="GO" id="GO:0002143">
    <property type="term" value="P:tRNA wobble position uridine thiolation"/>
    <property type="evidence" value="ECO:0007669"/>
    <property type="project" value="TreeGrafter"/>
</dbReference>
<dbReference type="Gene3D" id="3.40.50.720">
    <property type="entry name" value="NAD(P)-binding Rossmann-like Domain"/>
    <property type="match status" value="1"/>
</dbReference>
<dbReference type="OrthoDB" id="10261062at2759"/>
<evidence type="ECO:0000256" key="1">
    <source>
        <dbReference type="ARBA" id="ARBA00004514"/>
    </source>
</evidence>
<dbReference type="GO" id="GO:0032447">
    <property type="term" value="P:protein urmylation"/>
    <property type="evidence" value="ECO:0007669"/>
    <property type="project" value="TreeGrafter"/>
</dbReference>
<dbReference type="Proteomes" id="UP000886523">
    <property type="component" value="Unassembled WGS sequence"/>
</dbReference>
<keyword evidence="6" id="KW-0833">Ubl conjugation pathway</keyword>
<evidence type="ECO:0000259" key="8">
    <source>
        <dbReference type="PROSITE" id="PS50206"/>
    </source>
</evidence>
<dbReference type="GO" id="GO:0005524">
    <property type="term" value="F:ATP binding"/>
    <property type="evidence" value="ECO:0007669"/>
    <property type="project" value="UniProtKB-KW"/>
</dbReference>
<dbReference type="InterPro" id="IPR036873">
    <property type="entry name" value="Rhodanese-like_dom_sf"/>
</dbReference>
<dbReference type="AlphaFoldDB" id="A0A9P6B3C9"/>
<dbReference type="GO" id="GO:0016779">
    <property type="term" value="F:nucleotidyltransferase activity"/>
    <property type="evidence" value="ECO:0007669"/>
    <property type="project" value="UniProtKB-KW"/>
</dbReference>
<dbReference type="CDD" id="cd00757">
    <property type="entry name" value="ThiF_MoeB_HesA_family"/>
    <property type="match status" value="1"/>
</dbReference>
<evidence type="ECO:0000256" key="6">
    <source>
        <dbReference type="ARBA" id="ARBA00022786"/>
    </source>
</evidence>